<gene>
    <name evidence="1" type="primary">pi231</name>
    <name evidence="1" type="ORF">HHA03_20370</name>
    <name evidence="2" type="ORF">SAMN05421839_10614</name>
</gene>
<keyword evidence="4" id="KW-1185">Reference proteome</keyword>
<dbReference type="Proteomes" id="UP000242243">
    <property type="component" value="Unassembled WGS sequence"/>
</dbReference>
<dbReference type="RefSeq" id="WP_089830446.1">
    <property type="nucleotide sequence ID" value="NZ_BJWI01000041.1"/>
</dbReference>
<reference evidence="2 3" key="1">
    <citation type="submission" date="2016-10" db="EMBL/GenBank/DDBJ databases">
        <authorList>
            <person name="de Groot N.N."/>
        </authorList>
    </citation>
    <scope>NUCLEOTIDE SEQUENCE [LARGE SCALE GENOMIC DNA]</scope>
    <source>
        <strain evidence="2 3">DSM 17073</strain>
    </source>
</reference>
<evidence type="ECO:0000313" key="3">
    <source>
        <dbReference type="Proteomes" id="UP000242243"/>
    </source>
</evidence>
<dbReference type="OrthoDB" id="1803666at2"/>
<dbReference type="AlphaFoldDB" id="A0A1I5MLS3"/>
<dbReference type="InterPro" id="IPR006427">
    <property type="entry name" value="Portal_HK97"/>
</dbReference>
<evidence type="ECO:0000313" key="4">
    <source>
        <dbReference type="Proteomes" id="UP000321547"/>
    </source>
</evidence>
<dbReference type="EMBL" id="FOXC01000006">
    <property type="protein sequence ID" value="SFP10548.1"/>
    <property type="molecule type" value="Genomic_DNA"/>
</dbReference>
<proteinExistence type="predicted"/>
<dbReference type="NCBIfam" id="TIGR01537">
    <property type="entry name" value="portal_HK97"/>
    <property type="match status" value="1"/>
</dbReference>
<evidence type="ECO:0000313" key="1">
    <source>
        <dbReference type="EMBL" id="GEM02505.1"/>
    </source>
</evidence>
<dbReference type="Pfam" id="PF04860">
    <property type="entry name" value="Phage_portal"/>
    <property type="match status" value="1"/>
</dbReference>
<dbReference type="STRING" id="306540.SAMN05421839_10614"/>
<dbReference type="InterPro" id="IPR006944">
    <property type="entry name" value="Phage/GTA_portal"/>
</dbReference>
<organism evidence="2 3">
    <name type="scientific">Halolactibacillus halophilus</name>
    <dbReference type="NCBI Taxonomy" id="306540"/>
    <lineage>
        <taxon>Bacteria</taxon>
        <taxon>Bacillati</taxon>
        <taxon>Bacillota</taxon>
        <taxon>Bacilli</taxon>
        <taxon>Bacillales</taxon>
        <taxon>Bacillaceae</taxon>
        <taxon>Halolactibacillus</taxon>
    </lineage>
</organism>
<name>A0A1I5MLS3_9BACI</name>
<protein>
    <submittedName>
        <fullName evidence="1 2">Phage portal protein</fullName>
    </submittedName>
</protein>
<dbReference type="EMBL" id="BJWI01000041">
    <property type="protein sequence ID" value="GEM02505.1"/>
    <property type="molecule type" value="Genomic_DNA"/>
</dbReference>
<sequence length="392" mass="44209">MGFLLGRQRSPSNSRGWLETQTAYESLAIPGYSRLSQSPEVKMAASKIAELISSMTIHLMENSEDGDIRVKNELSKKIDINPYSLTTRKAWMYNIVYTMLIEGKGNSVVYPKTKNGLIDDLIPLNPSKIRFVSADNSYQVVYQNKSYDHDEILHFMINPDPEKPYMGTGYRVVLKDVINNLKQASETKKSFMSGKYMPSLIVKVDANTAELSSEEGRNGVYKKYLNSTEAGQPWIIPADLIDVQQVTPLSLKDIAIHESVEIDKKTVASIFGVPAFFLGVGEYKKEEYNNFINSTLLPIAKGMEQELTRKLLLSSDMYFKFNPHSLYDYDLKELSEVFSNLYVRGLSPGNEVRNKLGLTPLDGLNELVLLENYIPLDKIGEQNKLKGGDVNE</sequence>
<dbReference type="Proteomes" id="UP000321547">
    <property type="component" value="Unassembled WGS sequence"/>
</dbReference>
<evidence type="ECO:0000313" key="2">
    <source>
        <dbReference type="EMBL" id="SFP10548.1"/>
    </source>
</evidence>
<reference evidence="1 4" key="2">
    <citation type="submission" date="2019-07" db="EMBL/GenBank/DDBJ databases">
        <title>Whole genome shotgun sequence of Halolactibacillus halophilus NBRC 100868.</title>
        <authorList>
            <person name="Hosoyama A."/>
            <person name="Uohara A."/>
            <person name="Ohji S."/>
            <person name="Ichikawa N."/>
        </authorList>
    </citation>
    <scope>NUCLEOTIDE SEQUENCE [LARGE SCALE GENOMIC DNA]</scope>
    <source>
        <strain evidence="1 4">NBRC 100868</strain>
    </source>
</reference>
<accession>A0A1I5MLS3</accession>